<reference evidence="5" key="1">
    <citation type="submission" date="2018-08" db="EMBL/GenBank/DDBJ databases">
        <authorList>
            <person name="Rossello M."/>
        </authorList>
    </citation>
    <scope>NUCLEOTIDE SEQUENCE [LARGE SCALE GENOMIC DNA]</scope>
    <source>
        <strain evidence="5">cv. Chinese Spring</strain>
    </source>
</reference>
<dbReference type="SUPFAM" id="SSF101148">
    <property type="entry name" value="Plant invertase/pectin methylesterase inhibitor"/>
    <property type="match status" value="1"/>
</dbReference>
<protein>
    <recommendedName>
        <fullName evidence="4">Pectinesterase inhibitor domain-containing protein</fullName>
    </recommendedName>
</protein>
<name>A0A3B6I2I8_WHEAT</name>
<sequence length="240" mass="26869">MYIISIHPSLQYTSFSVYFSPPPSQRFSTSRLLGSPVVMVAMPKTTIFFSTIIFMLLFAQASGSDSGKPKVTKLMVEACKKASINNPYNESLTQEFCLSTLQSDNRSAKAKDLHDLVLVTVDILKSRVAAASGKIKQKLQDAKKGTVAMHVLSYCEVEYEDVVRRLNVCHSLIKDYQGDKSGQQFLHLPDCVDMNYGPIVMCWYELPDMPGAEALIKENDELIMLVILNNALLILYDVRD</sequence>
<keyword evidence="6" id="KW-1185">Reference proteome</keyword>
<dbReference type="InterPro" id="IPR006501">
    <property type="entry name" value="Pectinesterase_inhib_dom"/>
</dbReference>
<proteinExistence type="inferred from homology"/>
<dbReference type="NCBIfam" id="TIGR01614">
    <property type="entry name" value="PME_inhib"/>
    <property type="match status" value="1"/>
</dbReference>
<evidence type="ECO:0000313" key="6">
    <source>
        <dbReference type="Proteomes" id="UP000019116"/>
    </source>
</evidence>
<evidence type="ECO:0000259" key="4">
    <source>
        <dbReference type="Pfam" id="PF04043"/>
    </source>
</evidence>
<evidence type="ECO:0000256" key="2">
    <source>
        <dbReference type="ARBA" id="ARBA00023157"/>
    </source>
</evidence>
<evidence type="ECO:0000313" key="5">
    <source>
        <dbReference type="EnsemblPlants" id="TraesCS4A02G460700.1.cds1"/>
    </source>
</evidence>
<dbReference type="SMR" id="A0A3B6I2I8"/>
<gene>
    <name evidence="5" type="primary">LOC123083462</name>
</gene>
<dbReference type="Gene3D" id="1.20.140.40">
    <property type="entry name" value="Invertase/pectin methylesterase inhibitor family protein"/>
    <property type="match status" value="1"/>
</dbReference>
<dbReference type="PANTHER" id="PTHR35357">
    <property type="entry name" value="OS02G0537100 PROTEIN"/>
    <property type="match status" value="1"/>
</dbReference>
<feature type="domain" description="Pectinesterase inhibitor" evidence="4">
    <location>
        <begin position="76"/>
        <end position="175"/>
    </location>
</feature>
<dbReference type="InterPro" id="IPR035513">
    <property type="entry name" value="Invertase/methylesterase_inhib"/>
</dbReference>
<dbReference type="Proteomes" id="UP000019116">
    <property type="component" value="Chromosome 4A"/>
</dbReference>
<dbReference type="Gramene" id="TraesCS4A02G460700.1">
    <property type="protein sequence ID" value="TraesCS4A02G460700.1.cds1"/>
    <property type="gene ID" value="TraesCS4A02G460700"/>
</dbReference>
<evidence type="ECO:0000256" key="3">
    <source>
        <dbReference type="ARBA" id="ARBA00038471"/>
    </source>
</evidence>
<evidence type="ECO:0000256" key="1">
    <source>
        <dbReference type="ARBA" id="ARBA00022729"/>
    </source>
</evidence>
<reference evidence="5" key="2">
    <citation type="submission" date="2018-10" db="UniProtKB">
        <authorList>
            <consortium name="EnsemblPlants"/>
        </authorList>
    </citation>
    <scope>IDENTIFICATION</scope>
</reference>
<dbReference type="Pfam" id="PF04043">
    <property type="entry name" value="PMEI"/>
    <property type="match status" value="1"/>
</dbReference>
<dbReference type="GO" id="GO:0004857">
    <property type="term" value="F:enzyme inhibitor activity"/>
    <property type="evidence" value="ECO:0000318"/>
    <property type="project" value="GO_Central"/>
</dbReference>
<comment type="similarity">
    <text evidence="3">Belongs to the PMEI family.</text>
</comment>
<accession>A0A3B6I2I8</accession>
<dbReference type="GO" id="GO:0009827">
    <property type="term" value="P:plant-type cell wall modification"/>
    <property type="evidence" value="ECO:0000318"/>
    <property type="project" value="GO_Central"/>
</dbReference>
<dbReference type="Gramene" id="TraesCS4A03G1158700.1">
    <property type="protein sequence ID" value="TraesCS4A03G1158700.1.CDS1"/>
    <property type="gene ID" value="TraesCS4A03G1158700"/>
</dbReference>
<keyword evidence="1" id="KW-0732">Signal</keyword>
<dbReference type="AlphaFoldDB" id="A0A3B6I2I8"/>
<dbReference type="PANTHER" id="PTHR35357:SF8">
    <property type="entry name" value="OS01G0111000 PROTEIN"/>
    <property type="match status" value="1"/>
</dbReference>
<dbReference type="GO" id="GO:0009505">
    <property type="term" value="C:plant-type cell wall"/>
    <property type="evidence" value="ECO:0000318"/>
    <property type="project" value="GO_Central"/>
</dbReference>
<organism evidence="5">
    <name type="scientific">Triticum aestivum</name>
    <name type="common">Wheat</name>
    <dbReference type="NCBI Taxonomy" id="4565"/>
    <lineage>
        <taxon>Eukaryota</taxon>
        <taxon>Viridiplantae</taxon>
        <taxon>Streptophyta</taxon>
        <taxon>Embryophyta</taxon>
        <taxon>Tracheophyta</taxon>
        <taxon>Spermatophyta</taxon>
        <taxon>Magnoliopsida</taxon>
        <taxon>Liliopsida</taxon>
        <taxon>Poales</taxon>
        <taxon>Poaceae</taxon>
        <taxon>BOP clade</taxon>
        <taxon>Pooideae</taxon>
        <taxon>Triticodae</taxon>
        <taxon>Triticeae</taxon>
        <taxon>Triticinae</taxon>
        <taxon>Triticum</taxon>
    </lineage>
</organism>
<keyword evidence="2" id="KW-1015">Disulfide bond</keyword>
<dbReference type="EnsemblPlants" id="TraesCS4A02G460700.1">
    <property type="protein sequence ID" value="TraesCS4A02G460700.1.cds1"/>
    <property type="gene ID" value="TraesCS4A02G460700"/>
</dbReference>